<dbReference type="GO" id="GO:0016491">
    <property type="term" value="F:oxidoreductase activity"/>
    <property type="evidence" value="ECO:0007669"/>
    <property type="project" value="UniProtKB-KW"/>
</dbReference>
<dbReference type="EMBL" id="PVWQ01000014">
    <property type="protein sequence ID" value="RDW64360.1"/>
    <property type="molecule type" value="Genomic_DNA"/>
</dbReference>
<dbReference type="InterPro" id="IPR052228">
    <property type="entry name" value="Sec_Metab_Biosynth_Oxidored"/>
</dbReference>
<gene>
    <name evidence="3" type="ORF">DSM5745_09771</name>
</gene>
<evidence type="ECO:0000256" key="1">
    <source>
        <dbReference type="ARBA" id="ARBA00023002"/>
    </source>
</evidence>
<proteinExistence type="predicted"/>
<dbReference type="InterPro" id="IPR036291">
    <property type="entry name" value="NAD(P)-bd_dom_sf"/>
</dbReference>
<evidence type="ECO:0000313" key="3">
    <source>
        <dbReference type="EMBL" id="RDW64360.1"/>
    </source>
</evidence>
<keyword evidence="4" id="KW-1185">Reference proteome</keyword>
<reference evidence="3 4" key="1">
    <citation type="journal article" date="2018" name="IMA Fungus">
        <title>IMA Genome-F 9: Draft genome sequence of Annulohypoxylon stygium, Aspergillus mulundensis, Berkeleyomyces basicola (syn. Thielaviopsis basicola), Ceratocystis smalleyi, two Cercospora beticola strains, Coleophoma cylindrospora, Fusarium fracticaudum, Phialophora cf. hyalina, and Morchella septimelata.</title>
        <authorList>
            <person name="Wingfield B.D."/>
            <person name="Bills G.F."/>
            <person name="Dong Y."/>
            <person name="Huang W."/>
            <person name="Nel W.J."/>
            <person name="Swalarsk-Parry B.S."/>
            <person name="Vaghefi N."/>
            <person name="Wilken P.M."/>
            <person name="An Z."/>
            <person name="de Beer Z.W."/>
            <person name="De Vos L."/>
            <person name="Chen L."/>
            <person name="Duong T.A."/>
            <person name="Gao Y."/>
            <person name="Hammerbacher A."/>
            <person name="Kikkert J.R."/>
            <person name="Li Y."/>
            <person name="Li H."/>
            <person name="Li K."/>
            <person name="Li Q."/>
            <person name="Liu X."/>
            <person name="Ma X."/>
            <person name="Naidoo K."/>
            <person name="Pethybridge S.J."/>
            <person name="Sun J."/>
            <person name="Steenkamp E.T."/>
            <person name="van der Nest M.A."/>
            <person name="van Wyk S."/>
            <person name="Wingfield M.J."/>
            <person name="Xiong C."/>
            <person name="Yue Q."/>
            <person name="Zhang X."/>
        </authorList>
    </citation>
    <scope>NUCLEOTIDE SEQUENCE [LARGE SCALE GENOMIC DNA]</scope>
    <source>
        <strain evidence="3 4">DSM 5745</strain>
    </source>
</reference>
<keyword evidence="1" id="KW-0560">Oxidoreductase</keyword>
<comment type="caution">
    <text evidence="3">The sequence shown here is derived from an EMBL/GenBank/DDBJ whole genome shotgun (WGS) entry which is preliminary data.</text>
</comment>
<sequence length="355" mass="38582">MASIATVLDNNSDITRRYGSGLVAVFVGGTSGIGETTARAFIRHTHASSSHAYLIGRDEARATRIIEELQTRYPSSRVTFIKSDASLLREVDAACGAIQRNETKVNVLFLSPGIGTTSGRDETDEGLDKKLNLHYYSRMRFVTNLLPQLRNAGDGPGPGTSGQAAGQNEESRPPLARVVSVLEAGGEAALNLDDLSLKHRYSLRNCAKHAITMNSVSMEHLALAYPQISFMHTFPGIVKTRLNRDFGTAARLAISALMVLARPWEIPLEESGERHLYAATSPRFPARMYKGGGTDAAEGSEGYPGSGFYRLSSTGSTYKSSRIMQAYREDGVRDVIWKHTLDVFAKVRGGPVVEA</sequence>
<dbReference type="GeneID" id="38120141"/>
<organism evidence="3 4">
    <name type="scientific">Aspergillus mulundensis</name>
    <dbReference type="NCBI Taxonomy" id="1810919"/>
    <lineage>
        <taxon>Eukaryota</taxon>
        <taxon>Fungi</taxon>
        <taxon>Dikarya</taxon>
        <taxon>Ascomycota</taxon>
        <taxon>Pezizomycotina</taxon>
        <taxon>Eurotiomycetes</taxon>
        <taxon>Eurotiomycetidae</taxon>
        <taxon>Eurotiales</taxon>
        <taxon>Aspergillaceae</taxon>
        <taxon>Aspergillus</taxon>
        <taxon>Aspergillus subgen. Nidulantes</taxon>
    </lineage>
</organism>
<feature type="region of interest" description="Disordered" evidence="2">
    <location>
        <begin position="148"/>
        <end position="172"/>
    </location>
</feature>
<evidence type="ECO:0000256" key="2">
    <source>
        <dbReference type="SAM" id="MobiDB-lite"/>
    </source>
</evidence>
<dbReference type="PANTHER" id="PTHR47534:SF2">
    <property type="entry name" value="KETOREDUCTASE (KR) DOMAIN-CONTAINING PROTEIN-RELATED"/>
    <property type="match status" value="1"/>
</dbReference>
<dbReference type="Pfam" id="PF00106">
    <property type="entry name" value="adh_short"/>
    <property type="match status" value="1"/>
</dbReference>
<dbReference type="Proteomes" id="UP000256690">
    <property type="component" value="Unassembled WGS sequence"/>
</dbReference>
<protein>
    <submittedName>
        <fullName evidence="3">Uncharacterized protein</fullName>
    </submittedName>
</protein>
<evidence type="ECO:0000313" key="4">
    <source>
        <dbReference type="Proteomes" id="UP000256690"/>
    </source>
</evidence>
<dbReference type="RefSeq" id="XP_026599519.1">
    <property type="nucleotide sequence ID" value="XM_026751787.1"/>
</dbReference>
<dbReference type="STRING" id="1810919.A0A3D8QRU2"/>
<dbReference type="AlphaFoldDB" id="A0A3D8QRU2"/>
<dbReference type="SUPFAM" id="SSF51735">
    <property type="entry name" value="NAD(P)-binding Rossmann-fold domains"/>
    <property type="match status" value="1"/>
</dbReference>
<dbReference type="Gene3D" id="3.40.50.720">
    <property type="entry name" value="NAD(P)-binding Rossmann-like Domain"/>
    <property type="match status" value="1"/>
</dbReference>
<dbReference type="OrthoDB" id="2898509at2759"/>
<accession>A0A3D8QRU2</accession>
<dbReference type="InterPro" id="IPR002347">
    <property type="entry name" value="SDR_fam"/>
</dbReference>
<name>A0A3D8QRU2_9EURO</name>
<dbReference type="PANTHER" id="PTHR47534">
    <property type="entry name" value="YALI0E05731P"/>
    <property type="match status" value="1"/>
</dbReference>